<feature type="transmembrane region" description="Helical" evidence="9">
    <location>
        <begin position="198"/>
        <end position="216"/>
    </location>
</feature>
<evidence type="ECO:0000256" key="8">
    <source>
        <dbReference type="SAM" id="MobiDB-lite"/>
    </source>
</evidence>
<dbReference type="InterPro" id="IPR011701">
    <property type="entry name" value="MFS"/>
</dbReference>
<evidence type="ECO:0000256" key="4">
    <source>
        <dbReference type="ARBA" id="ARBA00022692"/>
    </source>
</evidence>
<feature type="transmembrane region" description="Helical" evidence="9">
    <location>
        <begin position="401"/>
        <end position="423"/>
    </location>
</feature>
<evidence type="ECO:0000313" key="12">
    <source>
        <dbReference type="Proteomes" id="UP001501867"/>
    </source>
</evidence>
<dbReference type="Gene3D" id="1.20.1720.10">
    <property type="entry name" value="Multidrug resistance protein D"/>
    <property type="match status" value="1"/>
</dbReference>
<dbReference type="NCBIfam" id="TIGR00711">
    <property type="entry name" value="efflux_EmrB"/>
    <property type="match status" value="1"/>
</dbReference>
<dbReference type="InterPro" id="IPR004638">
    <property type="entry name" value="EmrB-like"/>
</dbReference>
<feature type="transmembrane region" description="Helical" evidence="9">
    <location>
        <begin position="228"/>
        <end position="245"/>
    </location>
</feature>
<dbReference type="PANTHER" id="PTHR42718">
    <property type="entry name" value="MAJOR FACILITATOR SUPERFAMILY MULTIDRUG TRANSPORTER MFSC"/>
    <property type="match status" value="1"/>
</dbReference>
<keyword evidence="6 9" id="KW-0472">Membrane</keyword>
<feature type="domain" description="Major facilitator superfamily (MFS) profile" evidence="10">
    <location>
        <begin position="11"/>
        <end position="493"/>
    </location>
</feature>
<accession>A0ABP3ESH9</accession>
<evidence type="ECO:0000256" key="3">
    <source>
        <dbReference type="ARBA" id="ARBA00022475"/>
    </source>
</evidence>
<comment type="caution">
    <text evidence="11">The sequence shown here is derived from an EMBL/GenBank/DDBJ whole genome shotgun (WGS) entry which is preliminary data.</text>
</comment>
<proteinExistence type="predicted"/>
<keyword evidence="2" id="KW-0813">Transport</keyword>
<sequence length="513" mass="52712">MKPPGRHKGLVLATLCATMFMAMLDNVIVNNALPRIGQQLHSGVSGLQWVVEGYSLVYAALLLTGGTLGDRYGRRRIFLTGLAAFTAGSAAAALSGSTGTLIAARMFQGLGAALLTPGSLAILRHVFTDENERARAVGLWSGVSALGLAVGPVVGGPVVDAFGWAAVFWINVPVGVAGLLLAARVLPEFAARSRRLDLPGQALSALGSSALVYALIEGPARGWTDTRVLALAAVAALALPAFVVVEARTADPMLDLGFFRDRVLTGAAVSGFMISFGMFGAAFFLPLLMQDVMGWSPSDAGVAGLPMTAMIVVAAPLSGALTSRHGPRLPLVTGLALCATGLGALSLYGARAHYAQYVWVLLVMGLGMGMTFTPVSITVMRRVDPARAGMASATLNTLREIGGVIGVAVLGAVLSGRLTSALADSLHRLGAPSELGRHLPGTAPDGVAALPAPVRDAVDAAFIDALHLALRCGSAALAGAALLVALLLRPRRDATPSSPADERPVRRPADTYG</sequence>
<feature type="transmembrane region" description="Helical" evidence="9">
    <location>
        <begin position="161"/>
        <end position="186"/>
    </location>
</feature>
<gene>
    <name evidence="11" type="ORF">GCM10010302_09320</name>
</gene>
<evidence type="ECO:0000256" key="1">
    <source>
        <dbReference type="ARBA" id="ARBA00004651"/>
    </source>
</evidence>
<evidence type="ECO:0000259" key="10">
    <source>
        <dbReference type="PROSITE" id="PS50850"/>
    </source>
</evidence>
<feature type="transmembrane region" description="Helical" evidence="9">
    <location>
        <begin position="266"/>
        <end position="288"/>
    </location>
</feature>
<reference evidence="12" key="1">
    <citation type="journal article" date="2019" name="Int. J. Syst. Evol. Microbiol.">
        <title>The Global Catalogue of Microorganisms (GCM) 10K type strain sequencing project: providing services to taxonomists for standard genome sequencing and annotation.</title>
        <authorList>
            <consortium name="The Broad Institute Genomics Platform"/>
            <consortium name="The Broad Institute Genome Sequencing Center for Infectious Disease"/>
            <person name="Wu L."/>
            <person name="Ma J."/>
        </authorList>
    </citation>
    <scope>NUCLEOTIDE SEQUENCE [LARGE SCALE GENOMIC DNA]</scope>
    <source>
        <strain evidence="12">JCM 4505</strain>
    </source>
</reference>
<dbReference type="InterPro" id="IPR020846">
    <property type="entry name" value="MFS_dom"/>
</dbReference>
<organism evidence="11 12">
    <name type="scientific">Streptomyces polychromogenes</name>
    <dbReference type="NCBI Taxonomy" id="67342"/>
    <lineage>
        <taxon>Bacteria</taxon>
        <taxon>Bacillati</taxon>
        <taxon>Actinomycetota</taxon>
        <taxon>Actinomycetes</taxon>
        <taxon>Kitasatosporales</taxon>
        <taxon>Streptomycetaceae</taxon>
        <taxon>Streptomyces</taxon>
    </lineage>
</organism>
<dbReference type="CDD" id="cd17321">
    <property type="entry name" value="MFS_MMR_MDR_like"/>
    <property type="match status" value="1"/>
</dbReference>
<keyword evidence="5 9" id="KW-1133">Transmembrane helix</keyword>
<keyword evidence="3" id="KW-1003">Cell membrane</keyword>
<dbReference type="Pfam" id="PF07690">
    <property type="entry name" value="MFS_1"/>
    <property type="match status" value="1"/>
</dbReference>
<feature type="transmembrane region" description="Helical" evidence="9">
    <location>
        <begin position="48"/>
        <end position="65"/>
    </location>
</feature>
<evidence type="ECO:0000256" key="7">
    <source>
        <dbReference type="ARBA" id="ARBA00023251"/>
    </source>
</evidence>
<dbReference type="PANTHER" id="PTHR42718:SF42">
    <property type="entry name" value="EXPORT PROTEIN"/>
    <property type="match status" value="1"/>
</dbReference>
<keyword evidence="4 9" id="KW-0812">Transmembrane</keyword>
<evidence type="ECO:0000313" key="11">
    <source>
        <dbReference type="EMBL" id="GAA0273817.1"/>
    </source>
</evidence>
<feature type="region of interest" description="Disordered" evidence="8">
    <location>
        <begin position="493"/>
        <end position="513"/>
    </location>
</feature>
<dbReference type="Gene3D" id="1.20.1250.20">
    <property type="entry name" value="MFS general substrate transporter like domains"/>
    <property type="match status" value="1"/>
</dbReference>
<dbReference type="PROSITE" id="PS50850">
    <property type="entry name" value="MFS"/>
    <property type="match status" value="1"/>
</dbReference>
<evidence type="ECO:0000256" key="5">
    <source>
        <dbReference type="ARBA" id="ARBA00022989"/>
    </source>
</evidence>
<dbReference type="Proteomes" id="UP001501867">
    <property type="component" value="Unassembled WGS sequence"/>
</dbReference>
<protein>
    <submittedName>
        <fullName evidence="11">MFS transporter</fullName>
    </submittedName>
</protein>
<feature type="transmembrane region" description="Helical" evidence="9">
    <location>
        <begin position="300"/>
        <end position="317"/>
    </location>
</feature>
<feature type="transmembrane region" description="Helical" evidence="9">
    <location>
        <begin position="77"/>
        <end position="96"/>
    </location>
</feature>
<feature type="transmembrane region" description="Helical" evidence="9">
    <location>
        <begin position="135"/>
        <end position="155"/>
    </location>
</feature>
<feature type="transmembrane region" description="Helical" evidence="9">
    <location>
        <begin position="356"/>
        <end position="380"/>
    </location>
</feature>
<dbReference type="InterPro" id="IPR036259">
    <property type="entry name" value="MFS_trans_sf"/>
</dbReference>
<evidence type="ECO:0000256" key="2">
    <source>
        <dbReference type="ARBA" id="ARBA00022448"/>
    </source>
</evidence>
<dbReference type="PRINTS" id="PR01036">
    <property type="entry name" value="TCRTETB"/>
</dbReference>
<evidence type="ECO:0000256" key="6">
    <source>
        <dbReference type="ARBA" id="ARBA00023136"/>
    </source>
</evidence>
<feature type="transmembrane region" description="Helical" evidence="9">
    <location>
        <begin position="102"/>
        <end position="123"/>
    </location>
</feature>
<feature type="transmembrane region" description="Helical" evidence="9">
    <location>
        <begin position="329"/>
        <end position="350"/>
    </location>
</feature>
<keyword evidence="7" id="KW-0046">Antibiotic resistance</keyword>
<dbReference type="SUPFAM" id="SSF103473">
    <property type="entry name" value="MFS general substrate transporter"/>
    <property type="match status" value="1"/>
</dbReference>
<evidence type="ECO:0000256" key="9">
    <source>
        <dbReference type="SAM" id="Phobius"/>
    </source>
</evidence>
<keyword evidence="12" id="KW-1185">Reference proteome</keyword>
<name>A0ABP3ESH9_9ACTN</name>
<dbReference type="EMBL" id="BAAABV010000006">
    <property type="protein sequence ID" value="GAA0273817.1"/>
    <property type="molecule type" value="Genomic_DNA"/>
</dbReference>
<comment type="subcellular location">
    <subcellularLocation>
        <location evidence="1">Cell membrane</location>
        <topology evidence="1">Multi-pass membrane protein</topology>
    </subcellularLocation>
</comment>
<feature type="transmembrane region" description="Helical" evidence="9">
    <location>
        <begin position="468"/>
        <end position="488"/>
    </location>
</feature>